<keyword evidence="4" id="KW-0997">Cell inner membrane</keyword>
<feature type="transmembrane region" description="Helical" evidence="8">
    <location>
        <begin position="212"/>
        <end position="235"/>
    </location>
</feature>
<evidence type="ECO:0000256" key="5">
    <source>
        <dbReference type="ARBA" id="ARBA00022692"/>
    </source>
</evidence>
<dbReference type="Gene3D" id="1.20.81.30">
    <property type="entry name" value="Type II secretion system (T2SS), domain F"/>
    <property type="match status" value="1"/>
</dbReference>
<comment type="caution">
    <text evidence="10">The sequence shown here is derived from an EMBL/GenBank/DDBJ whole genome shotgun (WGS) entry which is preliminary data.</text>
</comment>
<evidence type="ECO:0000256" key="1">
    <source>
        <dbReference type="ARBA" id="ARBA00004429"/>
    </source>
</evidence>
<proteinExistence type="inferred from homology"/>
<dbReference type="GO" id="GO:0005886">
    <property type="term" value="C:plasma membrane"/>
    <property type="evidence" value="ECO:0007669"/>
    <property type="project" value="UniProtKB-SubCell"/>
</dbReference>
<evidence type="ECO:0000313" key="10">
    <source>
        <dbReference type="EMBL" id="GAI15213.1"/>
    </source>
</evidence>
<evidence type="ECO:0000256" key="6">
    <source>
        <dbReference type="ARBA" id="ARBA00022989"/>
    </source>
</evidence>
<dbReference type="InterPro" id="IPR018076">
    <property type="entry name" value="T2SS_GspF_dom"/>
</dbReference>
<feature type="transmembrane region" description="Helical" evidence="8">
    <location>
        <begin position="58"/>
        <end position="76"/>
    </location>
</feature>
<dbReference type="PANTHER" id="PTHR30012">
    <property type="entry name" value="GENERAL SECRETION PATHWAY PROTEIN"/>
    <property type="match status" value="1"/>
</dbReference>
<dbReference type="FunFam" id="1.20.81.30:FF:000001">
    <property type="entry name" value="Type II secretion system protein F"/>
    <property type="match status" value="1"/>
</dbReference>
<evidence type="ECO:0000256" key="4">
    <source>
        <dbReference type="ARBA" id="ARBA00022519"/>
    </source>
</evidence>
<dbReference type="AlphaFoldDB" id="X1L828"/>
<keyword evidence="5 8" id="KW-0812">Transmembrane</keyword>
<evidence type="ECO:0000256" key="7">
    <source>
        <dbReference type="ARBA" id="ARBA00023136"/>
    </source>
</evidence>
<keyword evidence="3" id="KW-1003">Cell membrane</keyword>
<protein>
    <recommendedName>
        <fullName evidence="9">Type II secretion system protein GspF domain-containing protein</fullName>
    </recommendedName>
</protein>
<keyword evidence="7 8" id="KW-0472">Membrane</keyword>
<feature type="domain" description="Type II secretion system protein GspF" evidence="9">
    <location>
        <begin position="109"/>
        <end position="228"/>
    </location>
</feature>
<accession>X1L828</accession>
<dbReference type="EMBL" id="BARV01006619">
    <property type="protein sequence ID" value="GAI15213.1"/>
    <property type="molecule type" value="Genomic_DNA"/>
</dbReference>
<dbReference type="InterPro" id="IPR003004">
    <property type="entry name" value="GspF/PilC"/>
</dbReference>
<evidence type="ECO:0000256" key="3">
    <source>
        <dbReference type="ARBA" id="ARBA00022475"/>
    </source>
</evidence>
<sequence length="240" mass="25841">MKNALIYPIIVLIVAILVIAVMVTFVLPAFSDLYSTFGVELPATTRALLAITDWTQHYGLWLLAAMIIAVVAGFAYTRTPAGKYQWGKLSLTLPQVGRINLLNELSKCCRNIALLYGSGLPLPEIMTLLIQGTNNKVMAKALTEVQQSMIAGAGLSGPMAKNKVFLPLMVQMTAVGEETGNLDNTLDTVAESYETEADDRTKTMVALITPAMTLFIGLVVGFIALAMVSAMYSIYGQVGL</sequence>
<reference evidence="10" key="1">
    <citation type="journal article" date="2014" name="Front. Microbiol.">
        <title>High frequency of phylogenetically diverse reductive dehalogenase-homologous genes in deep subseafloor sedimentary metagenomes.</title>
        <authorList>
            <person name="Kawai M."/>
            <person name="Futagami T."/>
            <person name="Toyoda A."/>
            <person name="Takaki Y."/>
            <person name="Nishi S."/>
            <person name="Hori S."/>
            <person name="Arai W."/>
            <person name="Tsubouchi T."/>
            <person name="Morono Y."/>
            <person name="Uchiyama I."/>
            <person name="Ito T."/>
            <person name="Fujiyama A."/>
            <person name="Inagaki F."/>
            <person name="Takami H."/>
        </authorList>
    </citation>
    <scope>NUCLEOTIDE SEQUENCE</scope>
    <source>
        <strain evidence="10">Expedition CK06-06</strain>
    </source>
</reference>
<dbReference type="InterPro" id="IPR042094">
    <property type="entry name" value="T2SS_GspF_sf"/>
</dbReference>
<dbReference type="Pfam" id="PF00482">
    <property type="entry name" value="T2SSF"/>
    <property type="match status" value="1"/>
</dbReference>
<evidence type="ECO:0000256" key="2">
    <source>
        <dbReference type="ARBA" id="ARBA00005745"/>
    </source>
</evidence>
<feature type="transmembrane region" description="Helical" evidence="8">
    <location>
        <begin position="7"/>
        <end position="30"/>
    </location>
</feature>
<gene>
    <name evidence="10" type="ORF">S06H3_13546</name>
</gene>
<keyword evidence="6 8" id="KW-1133">Transmembrane helix</keyword>
<evidence type="ECO:0000259" key="9">
    <source>
        <dbReference type="Pfam" id="PF00482"/>
    </source>
</evidence>
<organism evidence="10">
    <name type="scientific">marine sediment metagenome</name>
    <dbReference type="NCBI Taxonomy" id="412755"/>
    <lineage>
        <taxon>unclassified sequences</taxon>
        <taxon>metagenomes</taxon>
        <taxon>ecological metagenomes</taxon>
    </lineage>
</organism>
<dbReference type="PANTHER" id="PTHR30012:SF0">
    <property type="entry name" value="TYPE II SECRETION SYSTEM PROTEIN F-RELATED"/>
    <property type="match status" value="1"/>
</dbReference>
<comment type="subcellular location">
    <subcellularLocation>
        <location evidence="1">Cell inner membrane</location>
        <topology evidence="1">Multi-pass membrane protein</topology>
    </subcellularLocation>
</comment>
<comment type="similarity">
    <text evidence="2">Belongs to the GSP F family.</text>
</comment>
<name>X1L828_9ZZZZ</name>
<evidence type="ECO:0000256" key="8">
    <source>
        <dbReference type="SAM" id="Phobius"/>
    </source>
</evidence>